<dbReference type="GO" id="GO:0000155">
    <property type="term" value="F:phosphorelay sensor kinase activity"/>
    <property type="evidence" value="ECO:0007669"/>
    <property type="project" value="InterPro"/>
</dbReference>
<name>X0Z6A4_9ZZZZ</name>
<evidence type="ECO:0000256" key="2">
    <source>
        <dbReference type="SAM" id="MobiDB-lite"/>
    </source>
</evidence>
<protein>
    <recommendedName>
        <fullName evidence="3">Histidine kinase CheA-like homodimeric domain-containing protein</fullName>
    </recommendedName>
</protein>
<reference evidence="4" key="1">
    <citation type="journal article" date="2014" name="Front. Microbiol.">
        <title>High frequency of phylogenetically diverse reductive dehalogenase-homologous genes in deep subseafloor sedimentary metagenomes.</title>
        <authorList>
            <person name="Kawai M."/>
            <person name="Futagami T."/>
            <person name="Toyoda A."/>
            <person name="Takaki Y."/>
            <person name="Nishi S."/>
            <person name="Hori S."/>
            <person name="Arai W."/>
            <person name="Tsubouchi T."/>
            <person name="Morono Y."/>
            <person name="Uchiyama I."/>
            <person name="Ito T."/>
            <person name="Fujiyama A."/>
            <person name="Inagaki F."/>
            <person name="Takami H."/>
        </authorList>
    </citation>
    <scope>NUCLEOTIDE SEQUENCE</scope>
    <source>
        <strain evidence="4">Expedition CK06-06</strain>
    </source>
</reference>
<dbReference type="InterPro" id="IPR004105">
    <property type="entry name" value="CheA-like_dim"/>
</dbReference>
<feature type="non-terminal residue" evidence="4">
    <location>
        <position position="1"/>
    </location>
</feature>
<dbReference type="InterPro" id="IPR037052">
    <property type="entry name" value="CheA-like_P2_sf"/>
</dbReference>
<dbReference type="SMART" id="SM01231">
    <property type="entry name" value="H-kinase_dim"/>
    <property type="match status" value="1"/>
</dbReference>
<feature type="region of interest" description="Disordered" evidence="2">
    <location>
        <begin position="102"/>
        <end position="123"/>
    </location>
</feature>
<dbReference type="Pfam" id="PF02895">
    <property type="entry name" value="H-kinase_dim"/>
    <property type="match status" value="1"/>
</dbReference>
<dbReference type="SUPFAM" id="SSF47384">
    <property type="entry name" value="Homodimeric domain of signal transducing histidine kinase"/>
    <property type="match status" value="1"/>
</dbReference>
<dbReference type="SUPFAM" id="SSF55052">
    <property type="entry name" value="CheY-binding domain of CheA"/>
    <property type="match status" value="1"/>
</dbReference>
<evidence type="ECO:0000259" key="3">
    <source>
        <dbReference type="SMART" id="SM01231"/>
    </source>
</evidence>
<sequence length="171" mass="18802">EAEAGEGEAPAELPAEGTQLRIVLDPDCAMPAARAWLILQQLEAYGELLYARPSMDQLNAGEIEFEGIDVSLSCELSAEELLPIVGAMPDVAQVSLPSEEPIYPEVDRRQRPADRRRGLADRRQAEAQATVRVNVENIDALMNLVGELVISRTRLSNLAQHLKQYREGTLA</sequence>
<gene>
    <name evidence="4" type="ORF">S01H1_83298</name>
</gene>
<dbReference type="Gene3D" id="1.10.287.560">
    <property type="entry name" value="Histidine kinase CheA-like, homodimeric domain"/>
    <property type="match status" value="1"/>
</dbReference>
<evidence type="ECO:0000256" key="1">
    <source>
        <dbReference type="ARBA" id="ARBA00022741"/>
    </source>
</evidence>
<comment type="caution">
    <text evidence="4">The sequence shown here is derived from an EMBL/GenBank/DDBJ whole genome shotgun (WGS) entry which is preliminary data.</text>
</comment>
<dbReference type="InterPro" id="IPR037006">
    <property type="entry name" value="CheA-like_homodim_sf"/>
</dbReference>
<feature type="compositionally biased region" description="Basic and acidic residues" evidence="2">
    <location>
        <begin position="105"/>
        <end position="123"/>
    </location>
</feature>
<dbReference type="InterPro" id="IPR010808">
    <property type="entry name" value="CheA_P2-bd"/>
</dbReference>
<feature type="non-terminal residue" evidence="4">
    <location>
        <position position="171"/>
    </location>
</feature>
<dbReference type="AlphaFoldDB" id="X0Z6A4"/>
<evidence type="ECO:0000313" key="4">
    <source>
        <dbReference type="EMBL" id="GAG44086.1"/>
    </source>
</evidence>
<accession>X0Z6A4</accession>
<dbReference type="InterPro" id="IPR036097">
    <property type="entry name" value="HisK_dim/P_sf"/>
</dbReference>
<proteinExistence type="predicted"/>
<dbReference type="Pfam" id="PF07194">
    <property type="entry name" value="P2"/>
    <property type="match status" value="1"/>
</dbReference>
<dbReference type="GO" id="GO:0006935">
    <property type="term" value="P:chemotaxis"/>
    <property type="evidence" value="ECO:0007669"/>
    <property type="project" value="InterPro"/>
</dbReference>
<dbReference type="EMBL" id="BARS01056604">
    <property type="protein sequence ID" value="GAG44086.1"/>
    <property type="molecule type" value="Genomic_DNA"/>
</dbReference>
<organism evidence="4">
    <name type="scientific">marine sediment metagenome</name>
    <dbReference type="NCBI Taxonomy" id="412755"/>
    <lineage>
        <taxon>unclassified sequences</taxon>
        <taxon>metagenomes</taxon>
        <taxon>ecological metagenomes</taxon>
    </lineage>
</organism>
<dbReference type="GO" id="GO:0005737">
    <property type="term" value="C:cytoplasm"/>
    <property type="evidence" value="ECO:0007669"/>
    <property type="project" value="InterPro"/>
</dbReference>
<keyword evidence="1" id="KW-0547">Nucleotide-binding</keyword>
<feature type="domain" description="Histidine kinase CheA-like homodimeric" evidence="3">
    <location>
        <begin position="128"/>
        <end position="171"/>
    </location>
</feature>
<dbReference type="Gene3D" id="3.30.70.1110">
    <property type="entry name" value="Histidine kinase CheA-like, P2 response regulator-binding domain"/>
    <property type="match status" value="1"/>
</dbReference>
<dbReference type="InterPro" id="IPR035891">
    <property type="entry name" value="CheY-binding_CheA"/>
</dbReference>